<comment type="subcellular location">
    <subcellularLocation>
        <location evidence="1">Nucleus</location>
    </subcellularLocation>
</comment>
<dbReference type="GO" id="GO:0005634">
    <property type="term" value="C:nucleus"/>
    <property type="evidence" value="ECO:0007669"/>
    <property type="project" value="UniProtKB-SubCell"/>
</dbReference>
<dbReference type="SUPFAM" id="SSF101936">
    <property type="entry name" value="DNA-binding pseudobarrel domain"/>
    <property type="match status" value="2"/>
</dbReference>
<dbReference type="OrthoDB" id="1864528at2759"/>
<evidence type="ECO:0000259" key="7">
    <source>
        <dbReference type="PROSITE" id="PS50863"/>
    </source>
</evidence>
<keyword evidence="5" id="KW-0539">Nucleus</keyword>
<name>A0A9Q0J0A1_9ROSI</name>
<evidence type="ECO:0000256" key="2">
    <source>
        <dbReference type="ARBA" id="ARBA00023015"/>
    </source>
</evidence>
<dbReference type="SMART" id="SM01019">
    <property type="entry name" value="B3"/>
    <property type="match status" value="2"/>
</dbReference>
<evidence type="ECO:0000256" key="4">
    <source>
        <dbReference type="ARBA" id="ARBA00023163"/>
    </source>
</evidence>
<protein>
    <recommendedName>
        <fullName evidence="7">TF-B3 domain-containing protein</fullName>
    </recommendedName>
</protein>
<keyword evidence="9" id="KW-1185">Reference proteome</keyword>
<reference evidence="8" key="1">
    <citation type="submission" date="2022-02" db="EMBL/GenBank/DDBJ databases">
        <authorList>
            <person name="Henning P.M."/>
            <person name="McCubbin A.G."/>
            <person name="Shore J.S."/>
        </authorList>
    </citation>
    <scope>NUCLEOTIDE SEQUENCE</scope>
    <source>
        <strain evidence="8">F60SS</strain>
        <tissue evidence="8">Leaves</tissue>
    </source>
</reference>
<dbReference type="AlphaFoldDB" id="A0A9Q0J0A1"/>
<organism evidence="8 9">
    <name type="scientific">Turnera subulata</name>
    <dbReference type="NCBI Taxonomy" id="218843"/>
    <lineage>
        <taxon>Eukaryota</taxon>
        <taxon>Viridiplantae</taxon>
        <taxon>Streptophyta</taxon>
        <taxon>Embryophyta</taxon>
        <taxon>Tracheophyta</taxon>
        <taxon>Spermatophyta</taxon>
        <taxon>Magnoliopsida</taxon>
        <taxon>eudicotyledons</taxon>
        <taxon>Gunneridae</taxon>
        <taxon>Pentapetalae</taxon>
        <taxon>rosids</taxon>
        <taxon>fabids</taxon>
        <taxon>Malpighiales</taxon>
        <taxon>Passifloraceae</taxon>
        <taxon>Turnera</taxon>
    </lineage>
</organism>
<keyword evidence="2" id="KW-0805">Transcription regulation</keyword>
<gene>
    <name evidence="8" type="ORF">Tsubulata_016975</name>
</gene>
<evidence type="ECO:0000256" key="6">
    <source>
        <dbReference type="SAM" id="MobiDB-lite"/>
    </source>
</evidence>
<evidence type="ECO:0000256" key="5">
    <source>
        <dbReference type="ARBA" id="ARBA00023242"/>
    </source>
</evidence>
<dbReference type="InterPro" id="IPR003340">
    <property type="entry name" value="B3_DNA-bd"/>
</dbReference>
<dbReference type="GO" id="GO:0003677">
    <property type="term" value="F:DNA binding"/>
    <property type="evidence" value="ECO:0007669"/>
    <property type="project" value="UniProtKB-KW"/>
</dbReference>
<feature type="domain" description="TF-B3" evidence="7">
    <location>
        <begin position="19"/>
        <end position="112"/>
    </location>
</feature>
<dbReference type="PROSITE" id="PS50863">
    <property type="entry name" value="B3"/>
    <property type="match status" value="2"/>
</dbReference>
<dbReference type="Gene3D" id="2.40.330.10">
    <property type="entry name" value="DNA-binding pseudobarrel domain"/>
    <property type="match status" value="2"/>
</dbReference>
<keyword evidence="3" id="KW-0238">DNA-binding</keyword>
<dbReference type="EMBL" id="JAKUCV010007422">
    <property type="protein sequence ID" value="KAJ4823544.1"/>
    <property type="molecule type" value="Genomic_DNA"/>
</dbReference>
<comment type="caution">
    <text evidence="8">The sequence shown here is derived from an EMBL/GenBank/DDBJ whole genome shotgun (WGS) entry which is preliminary data.</text>
</comment>
<dbReference type="InterPro" id="IPR015300">
    <property type="entry name" value="DNA-bd_pseudobarrel_sf"/>
</dbReference>
<dbReference type="PANTHER" id="PTHR31920:SF108">
    <property type="entry name" value="B3 DOMAIN-CONTAINING TRANSCRIPTION FACTOR VRN1-LIKE"/>
    <property type="match status" value="1"/>
</dbReference>
<reference evidence="8" key="2">
    <citation type="journal article" date="2023" name="Plants (Basel)">
        <title>Annotation of the Turnera subulata (Passifloraceae) Draft Genome Reveals the S-Locus Evolved after the Divergence of Turneroideae from Passifloroideae in a Stepwise Manner.</title>
        <authorList>
            <person name="Henning P.M."/>
            <person name="Roalson E.H."/>
            <person name="Mir W."/>
            <person name="McCubbin A.G."/>
            <person name="Shore J.S."/>
        </authorList>
    </citation>
    <scope>NUCLEOTIDE SEQUENCE</scope>
    <source>
        <strain evidence="8">F60SS</strain>
    </source>
</reference>
<accession>A0A9Q0J0A1</accession>
<keyword evidence="4" id="KW-0804">Transcription</keyword>
<dbReference type="InterPro" id="IPR050655">
    <property type="entry name" value="Plant_B3_domain"/>
</dbReference>
<feature type="region of interest" description="Disordered" evidence="6">
    <location>
        <begin position="151"/>
        <end position="193"/>
    </location>
</feature>
<feature type="domain" description="TF-B3" evidence="7">
    <location>
        <begin position="224"/>
        <end position="324"/>
    </location>
</feature>
<proteinExistence type="predicted"/>
<evidence type="ECO:0000313" key="8">
    <source>
        <dbReference type="EMBL" id="KAJ4823544.1"/>
    </source>
</evidence>
<evidence type="ECO:0000256" key="1">
    <source>
        <dbReference type="ARBA" id="ARBA00004123"/>
    </source>
</evidence>
<sequence length="325" mass="36016">MASPVEGRDGCSPNTKKPHFFKFITDSTSRDGKLGLPVTFVKRYGKEMSSAVQLKVPNGDVWSIRLGKRGGEIWLENGFRCFMEHYSLTCGSLLVFQYEGNCLFNVYIFDESATEIAYPLIKNKQDKVDECGPASSDGSSVEILDEFSFSVPSKRSEKEPPFPCPKPKMMSTSHAGKAERGTQDLVSGSGSLNGAKEKIRPLTDDEKALVLQRASDAFTSELPFFMVAMQPSSLQRYNLHIPGKFSRKYLQNFKGAPVKLKVAGTSWPMKVVQDGSNCVCGVSFSSGWTEFAKQNHLQVGDVCVFEQMTGDKTLLFNVSIIRFDC</sequence>
<dbReference type="Pfam" id="PF02362">
    <property type="entry name" value="B3"/>
    <property type="match status" value="2"/>
</dbReference>
<dbReference type="Proteomes" id="UP001141552">
    <property type="component" value="Unassembled WGS sequence"/>
</dbReference>
<evidence type="ECO:0000256" key="3">
    <source>
        <dbReference type="ARBA" id="ARBA00023125"/>
    </source>
</evidence>
<evidence type="ECO:0000313" key="9">
    <source>
        <dbReference type="Proteomes" id="UP001141552"/>
    </source>
</evidence>
<dbReference type="CDD" id="cd10017">
    <property type="entry name" value="B3_DNA"/>
    <property type="match status" value="2"/>
</dbReference>
<dbReference type="PANTHER" id="PTHR31920">
    <property type="entry name" value="B3 DOMAIN-CONTAINING"/>
    <property type="match status" value="1"/>
</dbReference>